<protein>
    <submittedName>
        <fullName evidence="2">Uncharacterized protein</fullName>
    </submittedName>
</protein>
<feature type="region of interest" description="Disordered" evidence="1">
    <location>
        <begin position="43"/>
        <end position="75"/>
    </location>
</feature>
<keyword evidence="3" id="KW-1185">Reference proteome</keyword>
<dbReference type="AlphaFoldDB" id="A0A5B7FPN7"/>
<comment type="caution">
    <text evidence="2">The sequence shown here is derived from an EMBL/GenBank/DDBJ whole genome shotgun (WGS) entry which is preliminary data.</text>
</comment>
<evidence type="ECO:0000256" key="1">
    <source>
        <dbReference type="SAM" id="MobiDB-lite"/>
    </source>
</evidence>
<dbReference type="Proteomes" id="UP000324222">
    <property type="component" value="Unassembled WGS sequence"/>
</dbReference>
<dbReference type="EMBL" id="VSRR010007430">
    <property type="protein sequence ID" value="MPC46878.1"/>
    <property type="molecule type" value="Genomic_DNA"/>
</dbReference>
<organism evidence="2 3">
    <name type="scientific">Portunus trituberculatus</name>
    <name type="common">Swimming crab</name>
    <name type="synonym">Neptunus trituberculatus</name>
    <dbReference type="NCBI Taxonomy" id="210409"/>
    <lineage>
        <taxon>Eukaryota</taxon>
        <taxon>Metazoa</taxon>
        <taxon>Ecdysozoa</taxon>
        <taxon>Arthropoda</taxon>
        <taxon>Crustacea</taxon>
        <taxon>Multicrustacea</taxon>
        <taxon>Malacostraca</taxon>
        <taxon>Eumalacostraca</taxon>
        <taxon>Eucarida</taxon>
        <taxon>Decapoda</taxon>
        <taxon>Pleocyemata</taxon>
        <taxon>Brachyura</taxon>
        <taxon>Eubrachyura</taxon>
        <taxon>Portunoidea</taxon>
        <taxon>Portunidae</taxon>
        <taxon>Portuninae</taxon>
        <taxon>Portunus</taxon>
    </lineage>
</organism>
<gene>
    <name evidence="2" type="ORF">E2C01_040607</name>
</gene>
<name>A0A5B7FPN7_PORTR</name>
<feature type="compositionally biased region" description="Polar residues" evidence="1">
    <location>
        <begin position="62"/>
        <end position="75"/>
    </location>
</feature>
<reference evidence="2 3" key="1">
    <citation type="submission" date="2019-05" db="EMBL/GenBank/DDBJ databases">
        <title>Another draft genome of Portunus trituberculatus and its Hox gene families provides insights of decapod evolution.</title>
        <authorList>
            <person name="Jeong J.-H."/>
            <person name="Song I."/>
            <person name="Kim S."/>
            <person name="Choi T."/>
            <person name="Kim D."/>
            <person name="Ryu S."/>
            <person name="Kim W."/>
        </authorList>
    </citation>
    <scope>NUCLEOTIDE SEQUENCE [LARGE SCALE GENOMIC DNA]</scope>
    <source>
        <tissue evidence="2">Muscle</tissue>
    </source>
</reference>
<sequence length="75" mass="8223">MNTQVNTKKHRRTTSGLVNPSEAWFATIPAKVTVSPRHPCHATVPATCATPLPNTEDRKDTSQLSAKTRQEVPQS</sequence>
<evidence type="ECO:0000313" key="3">
    <source>
        <dbReference type="Proteomes" id="UP000324222"/>
    </source>
</evidence>
<accession>A0A5B7FPN7</accession>
<evidence type="ECO:0000313" key="2">
    <source>
        <dbReference type="EMBL" id="MPC46878.1"/>
    </source>
</evidence>
<proteinExistence type="predicted"/>